<dbReference type="Proteomes" id="UP000243579">
    <property type="component" value="Unassembled WGS sequence"/>
</dbReference>
<dbReference type="InterPro" id="IPR048248">
    <property type="entry name" value="PUA_eIF2d-like"/>
</dbReference>
<dbReference type="InterPro" id="IPR015947">
    <property type="entry name" value="PUA-like_sf"/>
</dbReference>
<dbReference type="SUPFAM" id="SSF47592">
    <property type="entry name" value="SWIB/MDM2 domain"/>
    <property type="match status" value="1"/>
</dbReference>
<dbReference type="Pfam" id="PF25304">
    <property type="entry name" value="WHD_eIF2D"/>
    <property type="match status" value="1"/>
</dbReference>
<dbReference type="Pfam" id="PF26291">
    <property type="entry name" value="SWIB_eIF2D"/>
    <property type="match status" value="1"/>
</dbReference>
<dbReference type="Pfam" id="PF26292">
    <property type="entry name" value="PUA_elF2D"/>
    <property type="match status" value="1"/>
</dbReference>
<feature type="domain" description="SUI1" evidence="1">
    <location>
        <begin position="476"/>
        <end position="549"/>
    </location>
</feature>
<dbReference type="InterPro" id="IPR058886">
    <property type="entry name" value="SWIB_eIF2D"/>
</dbReference>
<comment type="caution">
    <text evidence="2">The sequence shown here is derived from an EMBL/GenBank/DDBJ whole genome shotgun (WGS) entry which is preliminary data.</text>
</comment>
<dbReference type="PANTHER" id="PTHR12217:SF4">
    <property type="entry name" value="EUKARYOTIC TRANSLATION INITIATION FACTOR 2D"/>
    <property type="match status" value="1"/>
</dbReference>
<dbReference type="AlphaFoldDB" id="A0A1V9YLZ9"/>
<dbReference type="SUPFAM" id="SSF88697">
    <property type="entry name" value="PUA domain-like"/>
    <property type="match status" value="1"/>
</dbReference>
<dbReference type="GO" id="GO:0001731">
    <property type="term" value="P:formation of translation preinitiation complex"/>
    <property type="evidence" value="ECO:0007669"/>
    <property type="project" value="InterPro"/>
</dbReference>
<dbReference type="CDD" id="cd21156">
    <property type="entry name" value="PUA_eIF2d-like"/>
    <property type="match status" value="1"/>
</dbReference>
<dbReference type="PROSITE" id="PS50296">
    <property type="entry name" value="SUI1"/>
    <property type="match status" value="1"/>
</dbReference>
<accession>A0A1V9YLZ9</accession>
<evidence type="ECO:0000313" key="2">
    <source>
        <dbReference type="EMBL" id="OQR86741.1"/>
    </source>
</evidence>
<dbReference type="PANTHER" id="PTHR12217">
    <property type="entry name" value="EUKARYOTIC TRANSLATION INITIATION FACTOR 2D"/>
    <property type="match status" value="1"/>
</dbReference>
<organism evidence="2 3">
    <name type="scientific">Achlya hypogyna</name>
    <name type="common">Oomycete</name>
    <name type="synonym">Protoachlya hypogyna</name>
    <dbReference type="NCBI Taxonomy" id="1202772"/>
    <lineage>
        <taxon>Eukaryota</taxon>
        <taxon>Sar</taxon>
        <taxon>Stramenopiles</taxon>
        <taxon>Oomycota</taxon>
        <taxon>Saprolegniomycetes</taxon>
        <taxon>Saprolegniales</taxon>
        <taxon>Achlyaceae</taxon>
        <taxon>Achlya</taxon>
    </lineage>
</organism>
<dbReference type="EMBL" id="JNBR01001486">
    <property type="protein sequence ID" value="OQR86741.1"/>
    <property type="molecule type" value="Genomic_DNA"/>
</dbReference>
<evidence type="ECO:0000259" key="1">
    <source>
        <dbReference type="PROSITE" id="PS50296"/>
    </source>
</evidence>
<dbReference type="InterPro" id="IPR039757">
    <property type="entry name" value="EIF2D"/>
</dbReference>
<dbReference type="Gene3D" id="3.10.400.20">
    <property type="match status" value="1"/>
</dbReference>
<dbReference type="CDD" id="cd11608">
    <property type="entry name" value="eIF2D_C"/>
    <property type="match status" value="1"/>
</dbReference>
<protein>
    <submittedName>
        <fullName evidence="2">Ligatin</fullName>
    </submittedName>
</protein>
<dbReference type="InterPro" id="IPR041366">
    <property type="entry name" value="Pre-PUA"/>
</dbReference>
<name>A0A1V9YLZ9_ACHHY</name>
<dbReference type="Pfam" id="PF17832">
    <property type="entry name" value="Pre-PUA"/>
    <property type="match status" value="1"/>
</dbReference>
<dbReference type="InterPro" id="IPR039759">
    <property type="entry name" value="eIF2D_SUI1"/>
</dbReference>
<dbReference type="SUPFAM" id="SSF55159">
    <property type="entry name" value="eIF1-like"/>
    <property type="match status" value="1"/>
</dbReference>
<reference evidence="2 3" key="1">
    <citation type="journal article" date="2014" name="Genome Biol. Evol.">
        <title>The secreted proteins of Achlya hypogyna and Thraustotheca clavata identify the ancestral oomycete secretome and reveal gene acquisitions by horizontal gene transfer.</title>
        <authorList>
            <person name="Misner I."/>
            <person name="Blouin N."/>
            <person name="Leonard G."/>
            <person name="Richards T.A."/>
            <person name="Lane C.E."/>
        </authorList>
    </citation>
    <scope>NUCLEOTIDE SEQUENCE [LARGE SCALE GENOMIC DNA]</scope>
    <source>
        <strain evidence="2 3">ATCC 48635</strain>
    </source>
</reference>
<gene>
    <name evidence="2" type="ORF">ACHHYP_09999</name>
</gene>
<dbReference type="InterPro" id="IPR057429">
    <property type="entry name" value="WH_eIF2D"/>
</dbReference>
<dbReference type="InterPro" id="IPR036885">
    <property type="entry name" value="SWIB_MDM2_dom_sf"/>
</dbReference>
<dbReference type="InterPro" id="IPR001950">
    <property type="entry name" value="SUI1"/>
</dbReference>
<dbReference type="GO" id="GO:0003743">
    <property type="term" value="F:translation initiation factor activity"/>
    <property type="evidence" value="ECO:0007669"/>
    <property type="project" value="InterPro"/>
</dbReference>
<dbReference type="Pfam" id="PF01253">
    <property type="entry name" value="SUI1"/>
    <property type="match status" value="1"/>
</dbReference>
<dbReference type="Gene3D" id="3.30.780.10">
    <property type="entry name" value="SUI1-like domain"/>
    <property type="match status" value="1"/>
</dbReference>
<keyword evidence="3" id="KW-1185">Reference proteome</keyword>
<dbReference type="STRING" id="1202772.A0A1V9YLZ9"/>
<dbReference type="InterPro" id="IPR036877">
    <property type="entry name" value="SUI1_dom_sf"/>
</dbReference>
<sequence>MFAKSFSTSGNTRLKGKDAKKLRADLLRNCNVDGDVSWSFLEKASIVRIKLAAPSRTLLFTDTDSNVLAFDLHGKGDVVPSTFLLWHEPELRARLPALTVHSPVSHYLLRGADPMLPGVVRRLDAPFVKDQLRAVYVNGNPMPFAIGSMVVDMDHVQAQGWKGKAMELYHVFGDELSKMGPSGKRFVPDGFTESLIEPIVPTADSDETIDVIDVQIAAEDEVKPQPKVDVDDEDTDGGVALTVAEMDALLERSYYQALKKVKPSDAPMLGNMFYGNYVLPHRPLGSTIQLKQTSYKKFSVFLQTMAHHGSIEIKEHDGVQTITLFRKTHPDVARHQLHQSEQDAIDAAAAEATAGVFIPGQHAPEVLQLYRLTQQTQVVCDAASLKDTFSLAELRTKLNDYISAHGLVDPREPQFVKLDPTLTDALYKKKPEEGYPVKLPRKDVLSLFLARLRAYHAVVLYPDHEAREVAGDFKPLHVKTELSKRQKPVTIVSNFQQFGLDAEAFAREAQKKWACSASALDAADKSKDMEVHIQGNLAADVVAYLGKAYKIPAKYCATEFGKGIKAKR</sequence>
<dbReference type="OrthoDB" id="199771at2759"/>
<dbReference type="PROSITE" id="PS50890">
    <property type="entry name" value="PUA"/>
    <property type="match status" value="1"/>
</dbReference>
<proteinExistence type="predicted"/>
<evidence type="ECO:0000313" key="3">
    <source>
        <dbReference type="Proteomes" id="UP000243579"/>
    </source>
</evidence>